<evidence type="ECO:0000259" key="8">
    <source>
        <dbReference type="Pfam" id="PF01435"/>
    </source>
</evidence>
<evidence type="ECO:0000256" key="7">
    <source>
        <dbReference type="SAM" id="SignalP"/>
    </source>
</evidence>
<dbReference type="GO" id="GO:0046872">
    <property type="term" value="F:metal ion binding"/>
    <property type="evidence" value="ECO:0007669"/>
    <property type="project" value="UniProtKB-KW"/>
</dbReference>
<reference evidence="9" key="1">
    <citation type="submission" date="2007-06" db="EMBL/GenBank/DDBJ databases">
        <title>Complete sequence of Marinomonas sp. MWYL1.</title>
        <authorList>
            <consortium name="US DOE Joint Genome Institute"/>
            <person name="Copeland A."/>
            <person name="Lucas S."/>
            <person name="Lapidus A."/>
            <person name="Barry K."/>
            <person name="Glavina del Rio T."/>
            <person name="Dalin E."/>
            <person name="Tice H."/>
            <person name="Pitluck S."/>
            <person name="Kiss H."/>
            <person name="Brettin T."/>
            <person name="Bruce D."/>
            <person name="Detter J.C."/>
            <person name="Han C."/>
            <person name="Schmutz J."/>
            <person name="Larimer F."/>
            <person name="Land M."/>
            <person name="Hauser L."/>
            <person name="Kyrpides N."/>
            <person name="Kim E."/>
            <person name="Johnston A.W.B."/>
            <person name="Todd J.D."/>
            <person name="Rogers R."/>
            <person name="Wexler M."/>
            <person name="Bond P.L."/>
            <person name="Li Y."/>
            <person name="Richardson P."/>
        </authorList>
    </citation>
    <scope>NUCLEOTIDE SEQUENCE [LARGE SCALE GENOMIC DNA]</scope>
    <source>
        <strain evidence="9">MWYL1</strain>
    </source>
</reference>
<dbReference type="OrthoDB" id="9810445at2"/>
<dbReference type="InterPro" id="IPR001915">
    <property type="entry name" value="Peptidase_M48"/>
</dbReference>
<evidence type="ECO:0000256" key="4">
    <source>
        <dbReference type="ARBA" id="ARBA00022801"/>
    </source>
</evidence>
<keyword evidence="7" id="KW-0732">Signal</keyword>
<keyword evidence="3" id="KW-0479">Metal-binding</keyword>
<dbReference type="CDD" id="cd07324">
    <property type="entry name" value="M48C_Oma1-like"/>
    <property type="match status" value="1"/>
</dbReference>
<keyword evidence="4" id="KW-0378">Hydrolase</keyword>
<evidence type="ECO:0000256" key="1">
    <source>
        <dbReference type="ARBA" id="ARBA00001947"/>
    </source>
</evidence>
<gene>
    <name evidence="9" type="ordered locus">Mmwyl1_2085</name>
</gene>
<keyword evidence="5" id="KW-0862">Zinc</keyword>
<organism evidence="9">
    <name type="scientific">Marinomonas sp. (strain MWYL1)</name>
    <dbReference type="NCBI Taxonomy" id="400668"/>
    <lineage>
        <taxon>Bacteria</taxon>
        <taxon>Pseudomonadati</taxon>
        <taxon>Pseudomonadota</taxon>
        <taxon>Gammaproteobacteria</taxon>
        <taxon>Oceanospirillales</taxon>
        <taxon>Oceanospirillaceae</taxon>
        <taxon>Marinomonas</taxon>
    </lineage>
</organism>
<keyword evidence="2" id="KW-0645">Protease</keyword>
<feature type="domain" description="Peptidase M48" evidence="8">
    <location>
        <begin position="72"/>
        <end position="252"/>
    </location>
</feature>
<dbReference type="eggNOG" id="COG4783">
    <property type="taxonomic scope" value="Bacteria"/>
</dbReference>
<accession>A6VX28</accession>
<evidence type="ECO:0000256" key="2">
    <source>
        <dbReference type="ARBA" id="ARBA00022670"/>
    </source>
</evidence>
<dbReference type="GO" id="GO:0051603">
    <property type="term" value="P:proteolysis involved in protein catabolic process"/>
    <property type="evidence" value="ECO:0007669"/>
    <property type="project" value="TreeGrafter"/>
</dbReference>
<dbReference type="GO" id="GO:0016020">
    <property type="term" value="C:membrane"/>
    <property type="evidence" value="ECO:0007669"/>
    <property type="project" value="TreeGrafter"/>
</dbReference>
<dbReference type="InterPro" id="IPR051156">
    <property type="entry name" value="Mito/Outer_Membr_Metalloprot"/>
</dbReference>
<protein>
    <submittedName>
        <fullName evidence="9">Peptidase M48 Ste24p</fullName>
    </submittedName>
</protein>
<dbReference type="HOGENOM" id="CLU_574660_0_0_6"/>
<dbReference type="Pfam" id="PF01435">
    <property type="entry name" value="Peptidase_M48"/>
    <property type="match status" value="1"/>
</dbReference>
<dbReference type="GO" id="GO:0004222">
    <property type="term" value="F:metalloendopeptidase activity"/>
    <property type="evidence" value="ECO:0007669"/>
    <property type="project" value="InterPro"/>
</dbReference>
<evidence type="ECO:0000256" key="5">
    <source>
        <dbReference type="ARBA" id="ARBA00022833"/>
    </source>
</evidence>
<keyword evidence="6" id="KW-0482">Metalloprotease</keyword>
<proteinExistence type="predicted"/>
<dbReference type="KEGG" id="mmw:Mmwyl1_2085"/>
<dbReference type="Gene3D" id="3.30.2010.10">
    <property type="entry name" value="Metalloproteases ('zincins'), catalytic domain"/>
    <property type="match status" value="1"/>
</dbReference>
<feature type="signal peptide" evidence="7">
    <location>
        <begin position="1"/>
        <end position="28"/>
    </location>
</feature>
<name>A6VX28_MARMS</name>
<feature type="chain" id="PRO_5002704419" evidence="7">
    <location>
        <begin position="29"/>
        <end position="473"/>
    </location>
</feature>
<comment type="cofactor">
    <cofactor evidence="1">
        <name>Zn(2+)</name>
        <dbReference type="ChEBI" id="CHEBI:29105"/>
    </cofactor>
</comment>
<evidence type="ECO:0000256" key="6">
    <source>
        <dbReference type="ARBA" id="ARBA00023049"/>
    </source>
</evidence>
<evidence type="ECO:0000256" key="3">
    <source>
        <dbReference type="ARBA" id="ARBA00022723"/>
    </source>
</evidence>
<dbReference type="PANTHER" id="PTHR22726:SF1">
    <property type="entry name" value="METALLOENDOPEPTIDASE OMA1, MITOCHONDRIAL"/>
    <property type="match status" value="1"/>
</dbReference>
<evidence type="ECO:0000313" key="9">
    <source>
        <dbReference type="EMBL" id="ABR71007.1"/>
    </source>
</evidence>
<dbReference type="EMBL" id="CP000749">
    <property type="protein sequence ID" value="ABR71007.1"/>
    <property type="molecule type" value="Genomic_DNA"/>
</dbReference>
<dbReference type="PANTHER" id="PTHR22726">
    <property type="entry name" value="METALLOENDOPEPTIDASE OMA1"/>
    <property type="match status" value="1"/>
</dbReference>
<sequence>MRLFSNVTTALSILAVVFTSTLSNISSASIPDLEANKDERALSNPSYILGQYWFRKLNGSRALIDFPPAYDYLKDALSQILPQTNLYNTTVEMTLLNSSQSNAFVIPGNHLFIYSDIMEMITSEDMLFGLLGHEIAHLDLRHYERQTKHSGEELQKTLVMLGAGIAAALAGAGSDATTALWLGGIANQAENTLTYSRNQEQEADRRGREYLINAGLAPEGMTKLFQAFFKQALGRPKLEYLSSHPSPNSRLSDSFSTETKETILSNNRVTDFEFFRASLLAYRAGIEDKPFTYLDQKIQDNDAKNFAKGLFSYLIQSPDRALVFLNKLEKHNQFTDYLQALSYAAAGQTEQGLNIINNRLDLAPKDILFSMLYAQLTKTKPISVHSNYLYEQRLIWRANIQYYQSRNNIPMALNYRALLDFSQGKDKTAGYLINRAENDAKDSDKNAIQETAEKFKIINEAEKQEGLAEENRN</sequence>
<dbReference type="AlphaFoldDB" id="A6VX28"/>
<dbReference type="STRING" id="400668.Mmwyl1_2085"/>